<evidence type="ECO:0000256" key="13">
    <source>
        <dbReference type="ARBA" id="ARBA00023146"/>
    </source>
</evidence>
<comment type="subcellular location">
    <subcellularLocation>
        <location evidence="1 15">Cytoplasm</location>
    </subcellularLocation>
</comment>
<dbReference type="Pfam" id="PF03484">
    <property type="entry name" value="B5"/>
    <property type="match status" value="1"/>
</dbReference>
<dbReference type="Gene3D" id="3.30.70.380">
    <property type="entry name" value="Ferrodoxin-fold anticodon-binding domain"/>
    <property type="match status" value="1"/>
</dbReference>
<dbReference type="InterPro" id="IPR005121">
    <property type="entry name" value="Fdx_antiC-bd"/>
</dbReference>
<evidence type="ECO:0000256" key="11">
    <source>
        <dbReference type="ARBA" id="ARBA00022884"/>
    </source>
</evidence>
<evidence type="ECO:0000313" key="20">
    <source>
        <dbReference type="EMBL" id="SZD74114.1"/>
    </source>
</evidence>
<dbReference type="Pfam" id="PF17759">
    <property type="entry name" value="tRNA_synthFbeta"/>
    <property type="match status" value="1"/>
</dbReference>
<comment type="subunit">
    <text evidence="3 15">Tetramer of two alpha and two beta subunits.</text>
</comment>
<keyword evidence="13 15" id="KW-0030">Aminoacyl-tRNA synthetase</keyword>
<dbReference type="NCBIfam" id="NF045760">
    <property type="entry name" value="YtpR"/>
    <property type="match status" value="1"/>
</dbReference>
<evidence type="ECO:0000256" key="6">
    <source>
        <dbReference type="ARBA" id="ARBA00022598"/>
    </source>
</evidence>
<protein>
    <recommendedName>
        <fullName evidence="15">Phenylalanine--tRNA ligase beta subunit</fullName>
        <ecNumber evidence="15">6.1.1.20</ecNumber>
    </recommendedName>
    <alternativeName>
        <fullName evidence="15">Phenylalanyl-tRNA synthetase beta subunit</fullName>
        <shortName evidence="15">PheRS</shortName>
    </alternativeName>
</protein>
<accession>A0A383U2K1</accession>
<feature type="domain" description="TRNA-binding" evidence="17">
    <location>
        <begin position="42"/>
        <end position="155"/>
    </location>
</feature>
<dbReference type="GO" id="GO:0009328">
    <property type="term" value="C:phenylalanine-tRNA ligase complex"/>
    <property type="evidence" value="ECO:0007669"/>
    <property type="project" value="TreeGrafter"/>
</dbReference>
<feature type="binding site" evidence="15">
    <location>
        <position position="464"/>
    </location>
    <ligand>
        <name>Mg(2+)</name>
        <dbReference type="ChEBI" id="CHEBI:18420"/>
        <note>shared with alpha subunit</note>
    </ligand>
</feature>
<dbReference type="PROSITE" id="PS50886">
    <property type="entry name" value="TRBD"/>
    <property type="match status" value="1"/>
</dbReference>
<dbReference type="InterPro" id="IPR002547">
    <property type="entry name" value="tRNA-bd_dom"/>
</dbReference>
<dbReference type="EC" id="6.1.1.20" evidence="15"/>
<dbReference type="Gene3D" id="2.40.50.140">
    <property type="entry name" value="Nucleic acid-binding proteins"/>
    <property type="match status" value="1"/>
</dbReference>
<dbReference type="InterPro" id="IPR041616">
    <property type="entry name" value="PheRS_beta_core"/>
</dbReference>
<dbReference type="FunFam" id="3.30.70.380:FF:000001">
    <property type="entry name" value="Phenylalanine--tRNA ligase beta subunit"/>
    <property type="match status" value="1"/>
</dbReference>
<evidence type="ECO:0000256" key="2">
    <source>
        <dbReference type="ARBA" id="ARBA00008653"/>
    </source>
</evidence>
<dbReference type="GO" id="GO:0004826">
    <property type="term" value="F:phenylalanine-tRNA ligase activity"/>
    <property type="evidence" value="ECO:0007669"/>
    <property type="project" value="UniProtKB-UniRule"/>
</dbReference>
<keyword evidence="10 15" id="KW-0460">Magnesium</keyword>
<dbReference type="CDD" id="cd00769">
    <property type="entry name" value="PheRS_beta_core"/>
    <property type="match status" value="1"/>
</dbReference>
<dbReference type="SMART" id="SM00873">
    <property type="entry name" value="B3_4"/>
    <property type="match status" value="1"/>
</dbReference>
<dbReference type="SMART" id="SM00896">
    <property type="entry name" value="FDX-ACB"/>
    <property type="match status" value="1"/>
</dbReference>
<evidence type="ECO:0000256" key="10">
    <source>
        <dbReference type="ARBA" id="ARBA00022842"/>
    </source>
</evidence>
<dbReference type="EMBL" id="UNSC01000007">
    <property type="protein sequence ID" value="SZD74114.1"/>
    <property type="molecule type" value="Genomic_DNA"/>
</dbReference>
<keyword evidence="4 15" id="KW-0963">Cytoplasm</keyword>
<dbReference type="Gene3D" id="3.50.40.10">
    <property type="entry name" value="Phenylalanyl-trna Synthetase, Chain B, domain 3"/>
    <property type="match status" value="1"/>
</dbReference>
<keyword evidence="8 15" id="KW-0547">Nucleotide-binding</keyword>
<dbReference type="SUPFAM" id="SSF46955">
    <property type="entry name" value="Putative DNA-binding domain"/>
    <property type="match status" value="1"/>
</dbReference>
<feature type="domain" description="FDX-ACB" evidence="18">
    <location>
        <begin position="703"/>
        <end position="795"/>
    </location>
</feature>
<evidence type="ECO:0000256" key="3">
    <source>
        <dbReference type="ARBA" id="ARBA00011209"/>
    </source>
</evidence>
<dbReference type="InterPro" id="IPR033714">
    <property type="entry name" value="tRNA_bind_bactPheRS"/>
</dbReference>
<evidence type="ECO:0000259" key="18">
    <source>
        <dbReference type="PROSITE" id="PS51447"/>
    </source>
</evidence>
<dbReference type="InterPro" id="IPR012340">
    <property type="entry name" value="NA-bd_OB-fold"/>
</dbReference>
<dbReference type="PANTHER" id="PTHR10947:SF0">
    <property type="entry name" value="PHENYLALANINE--TRNA LIGASE BETA SUBUNIT"/>
    <property type="match status" value="1"/>
</dbReference>
<evidence type="ECO:0000256" key="16">
    <source>
        <dbReference type="PROSITE-ProRule" id="PRU00209"/>
    </source>
</evidence>
<dbReference type="Gene3D" id="3.30.930.10">
    <property type="entry name" value="Bira Bifunctional Protein, Domain 2"/>
    <property type="match status" value="1"/>
</dbReference>
<evidence type="ECO:0000256" key="14">
    <source>
        <dbReference type="ARBA" id="ARBA00049255"/>
    </source>
</evidence>
<dbReference type="SUPFAM" id="SSF54991">
    <property type="entry name" value="Anticodon-binding domain of PheRS"/>
    <property type="match status" value="1"/>
</dbReference>
<dbReference type="Pfam" id="PF03483">
    <property type="entry name" value="B3_4"/>
    <property type="match status" value="1"/>
</dbReference>
<evidence type="ECO:0000256" key="9">
    <source>
        <dbReference type="ARBA" id="ARBA00022840"/>
    </source>
</evidence>
<dbReference type="GO" id="GO:0000287">
    <property type="term" value="F:magnesium ion binding"/>
    <property type="evidence" value="ECO:0007669"/>
    <property type="project" value="UniProtKB-UniRule"/>
</dbReference>
<evidence type="ECO:0000256" key="8">
    <source>
        <dbReference type="ARBA" id="ARBA00022741"/>
    </source>
</evidence>
<keyword evidence="5 16" id="KW-0820">tRNA-binding</keyword>
<dbReference type="GO" id="GO:0006432">
    <property type="term" value="P:phenylalanyl-tRNA aminoacylation"/>
    <property type="evidence" value="ECO:0007669"/>
    <property type="project" value="UniProtKB-UniRule"/>
</dbReference>
<dbReference type="Proteomes" id="UP000262142">
    <property type="component" value="Unassembled WGS sequence"/>
</dbReference>
<sequence>MKISYDWLREYIQTDLSIDKIAEVLTDIGLEVEGVEKIGVDEKDLEGFVVGEVIECLPHPNADKLKITQVDLGQEFPVQIVCGAPNVAAGQKVPVATIGTLIKSADGSSFEIKKAKLRGESSHGMICSEKELNVSDNNDGIWVLDKNLPAGKLMKEVIDTSLDYMIEIGLTPNRADAMSHFGVARDLHAALSAKKLASQLKIPFLEEIENTVGPFQIEIENEELCPAYYGAYIENVEIKESPQWLKKRLHAIGIKPSNNVVDITNYILHGLGQPLHAFDADTIAHQKIIVKTGFEENLKVLDQTEKKLEKTDLIISDENKPLAIAGVMGGLDSSVKNSTKNIFLESAYFKPTSIRKTAKRLGINSDASFRYERGIDPNITGLALEKAIQLILEVGGGVLVQKIKNRPREITDFDVILKYRNLDLILGERIHRQKIKEILELLSIEIISENNDFLELKVPAYRVDVQREIDVIEEILRIYGYNSIPKKEKVSFSIVKGEGFERNDFINRLSDYLVSCGFFEAMNISMYSEKYDTKQPDTEKSIRLINSLSQDYNVMRRSLLPELIQNIQFNINRKNENLRLFEIGHAYEKTANAYQENFRLALAVSGKSNTQHWQNKETELDLFYLKGIIEALFQQLGIQKINFTQENQTLKIQLNRKEIGVLKVISNGDKNYKLSQNVVAAEIELQPIFEAYQSQQVKFSSIPKFPLVTRDLALLLDKQIQYEEILKTIHQLQIQEVKNISLFDVFEGEQLKDKKSYAIRLEILNPSKTMTDHEIDQIMNKVITQLQKQLKANLR</sequence>
<keyword evidence="6 15" id="KW-0436">Ligase</keyword>
<feature type="domain" description="B5" evidence="19">
    <location>
        <begin position="410"/>
        <end position="486"/>
    </location>
</feature>
<dbReference type="InterPro" id="IPR020825">
    <property type="entry name" value="Phe-tRNA_synthase-like_B3/B4"/>
</dbReference>
<feature type="binding site" evidence="15">
    <location>
        <position position="470"/>
    </location>
    <ligand>
        <name>Mg(2+)</name>
        <dbReference type="ChEBI" id="CHEBI:18420"/>
        <note>shared with alpha subunit</note>
    </ligand>
</feature>
<gene>
    <name evidence="15 20" type="primary">pheT</name>
    <name evidence="20" type="ORF">SAMEA104719789_01572</name>
</gene>
<dbReference type="GO" id="GO:0000049">
    <property type="term" value="F:tRNA binding"/>
    <property type="evidence" value="ECO:0007669"/>
    <property type="project" value="UniProtKB-UniRule"/>
</dbReference>
<evidence type="ECO:0000256" key="12">
    <source>
        <dbReference type="ARBA" id="ARBA00022917"/>
    </source>
</evidence>
<evidence type="ECO:0000256" key="5">
    <source>
        <dbReference type="ARBA" id="ARBA00022555"/>
    </source>
</evidence>
<comment type="similarity">
    <text evidence="2 15">Belongs to the phenylalanyl-tRNA synthetase beta subunit family. Type 1 subfamily.</text>
</comment>
<evidence type="ECO:0000256" key="7">
    <source>
        <dbReference type="ARBA" id="ARBA00022723"/>
    </source>
</evidence>
<evidence type="ECO:0000256" key="4">
    <source>
        <dbReference type="ARBA" id="ARBA00022490"/>
    </source>
</evidence>
<dbReference type="InterPro" id="IPR036690">
    <property type="entry name" value="Fdx_antiC-bd_sf"/>
</dbReference>
<feature type="binding site" evidence="15">
    <location>
        <position position="473"/>
    </location>
    <ligand>
        <name>Mg(2+)</name>
        <dbReference type="ChEBI" id="CHEBI:18420"/>
        <note>shared with alpha subunit</note>
    </ligand>
</feature>
<dbReference type="PROSITE" id="PS51447">
    <property type="entry name" value="FDX_ACB"/>
    <property type="match status" value="1"/>
</dbReference>
<evidence type="ECO:0000256" key="1">
    <source>
        <dbReference type="ARBA" id="ARBA00004496"/>
    </source>
</evidence>
<dbReference type="SUPFAM" id="SSF55681">
    <property type="entry name" value="Class II aaRS and biotin synthetases"/>
    <property type="match status" value="1"/>
</dbReference>
<dbReference type="FunFam" id="3.50.40.10:FF:000001">
    <property type="entry name" value="Phenylalanine--tRNA ligase beta subunit"/>
    <property type="match status" value="1"/>
</dbReference>
<keyword evidence="9 15" id="KW-0067">ATP-binding</keyword>
<evidence type="ECO:0000259" key="19">
    <source>
        <dbReference type="PROSITE" id="PS51483"/>
    </source>
</evidence>
<dbReference type="Pfam" id="PF01588">
    <property type="entry name" value="tRNA_bind"/>
    <property type="match status" value="1"/>
</dbReference>
<dbReference type="CDD" id="cd02796">
    <property type="entry name" value="tRNA_bind_bactPheRS"/>
    <property type="match status" value="1"/>
</dbReference>
<dbReference type="HAMAP" id="MF_00283">
    <property type="entry name" value="Phe_tRNA_synth_beta1"/>
    <property type="match status" value="1"/>
</dbReference>
<keyword evidence="21" id="KW-1185">Reference proteome</keyword>
<evidence type="ECO:0000256" key="15">
    <source>
        <dbReference type="HAMAP-Rule" id="MF_00283"/>
    </source>
</evidence>
<dbReference type="OrthoDB" id="9805455at2"/>
<dbReference type="Gene3D" id="3.30.56.10">
    <property type="match status" value="2"/>
</dbReference>
<keyword evidence="11 16" id="KW-0694">RNA-binding</keyword>
<organism evidence="20 21">
    <name type="scientific">Candidatus Ornithobacterium hominis</name>
    <dbReference type="NCBI Taxonomy" id="2497989"/>
    <lineage>
        <taxon>Bacteria</taxon>
        <taxon>Pseudomonadati</taxon>
        <taxon>Bacteroidota</taxon>
        <taxon>Flavobacteriia</taxon>
        <taxon>Flavobacteriales</taxon>
        <taxon>Weeksellaceae</taxon>
        <taxon>Ornithobacterium</taxon>
    </lineage>
</organism>
<keyword evidence="12 15" id="KW-0648">Protein biosynthesis</keyword>
<dbReference type="FunFam" id="2.40.50.140:FF:000045">
    <property type="entry name" value="Phenylalanine--tRNA ligase beta subunit"/>
    <property type="match status" value="1"/>
</dbReference>
<dbReference type="PANTHER" id="PTHR10947">
    <property type="entry name" value="PHENYLALANYL-TRNA SYNTHETASE BETA CHAIN AND LEUCINE-RICH REPEAT-CONTAINING PROTEIN 47"/>
    <property type="match status" value="1"/>
</dbReference>
<evidence type="ECO:0000259" key="17">
    <source>
        <dbReference type="PROSITE" id="PS50886"/>
    </source>
</evidence>
<dbReference type="InterPro" id="IPR005147">
    <property type="entry name" value="tRNA_synthase_B5-dom"/>
</dbReference>
<dbReference type="SMART" id="SM00874">
    <property type="entry name" value="B5"/>
    <property type="match status" value="1"/>
</dbReference>
<dbReference type="GO" id="GO:0005524">
    <property type="term" value="F:ATP binding"/>
    <property type="evidence" value="ECO:0007669"/>
    <property type="project" value="UniProtKB-UniRule"/>
</dbReference>
<dbReference type="RefSeq" id="WP_119059743.1">
    <property type="nucleotide sequence ID" value="NZ_UNSC01000007.1"/>
</dbReference>
<reference evidence="20 21" key="1">
    <citation type="submission" date="2018-09" db="EMBL/GenBank/DDBJ databases">
        <authorList>
            <consortium name="Pathogen Informatics"/>
        </authorList>
    </citation>
    <scope>NUCLEOTIDE SEQUENCE [LARGE SCALE GENOMIC DNA]</scope>
    <source>
        <strain evidence="20 21">OH-22767</strain>
    </source>
</reference>
<dbReference type="NCBIfam" id="TIGR00472">
    <property type="entry name" value="pheT_bact"/>
    <property type="match status" value="1"/>
</dbReference>
<comment type="cofactor">
    <cofactor evidence="15">
        <name>Mg(2+)</name>
        <dbReference type="ChEBI" id="CHEBI:18420"/>
    </cofactor>
    <text evidence="15">Binds 2 magnesium ions per tetramer.</text>
</comment>
<keyword evidence="7 15" id="KW-0479">Metal-binding</keyword>
<dbReference type="InterPro" id="IPR005146">
    <property type="entry name" value="B3/B4_tRNA-bd"/>
</dbReference>
<dbReference type="Pfam" id="PF03147">
    <property type="entry name" value="FDX-ACB"/>
    <property type="match status" value="1"/>
</dbReference>
<evidence type="ECO:0000313" key="21">
    <source>
        <dbReference type="Proteomes" id="UP000262142"/>
    </source>
</evidence>
<dbReference type="InterPro" id="IPR045864">
    <property type="entry name" value="aa-tRNA-synth_II/BPL/LPL"/>
</dbReference>
<dbReference type="AlphaFoldDB" id="A0A383U2K1"/>
<dbReference type="PROSITE" id="PS51483">
    <property type="entry name" value="B5"/>
    <property type="match status" value="1"/>
</dbReference>
<dbReference type="SUPFAM" id="SSF56037">
    <property type="entry name" value="PheT/TilS domain"/>
    <property type="match status" value="1"/>
</dbReference>
<feature type="binding site" evidence="15">
    <location>
        <position position="474"/>
    </location>
    <ligand>
        <name>Mg(2+)</name>
        <dbReference type="ChEBI" id="CHEBI:18420"/>
        <note>shared with alpha subunit</note>
    </ligand>
</feature>
<comment type="catalytic activity">
    <reaction evidence="14 15">
        <text>tRNA(Phe) + L-phenylalanine + ATP = L-phenylalanyl-tRNA(Phe) + AMP + diphosphate + H(+)</text>
        <dbReference type="Rhea" id="RHEA:19413"/>
        <dbReference type="Rhea" id="RHEA-COMP:9668"/>
        <dbReference type="Rhea" id="RHEA-COMP:9699"/>
        <dbReference type="ChEBI" id="CHEBI:15378"/>
        <dbReference type="ChEBI" id="CHEBI:30616"/>
        <dbReference type="ChEBI" id="CHEBI:33019"/>
        <dbReference type="ChEBI" id="CHEBI:58095"/>
        <dbReference type="ChEBI" id="CHEBI:78442"/>
        <dbReference type="ChEBI" id="CHEBI:78531"/>
        <dbReference type="ChEBI" id="CHEBI:456215"/>
        <dbReference type="EC" id="6.1.1.20"/>
    </reaction>
</comment>
<dbReference type="InterPro" id="IPR045060">
    <property type="entry name" value="Phe-tRNA-ligase_IIc_bsu"/>
</dbReference>
<proteinExistence type="inferred from homology"/>
<name>A0A383U2K1_9FLAO</name>
<dbReference type="SUPFAM" id="SSF50249">
    <property type="entry name" value="Nucleic acid-binding proteins"/>
    <property type="match status" value="1"/>
</dbReference>
<dbReference type="InterPro" id="IPR004532">
    <property type="entry name" value="Phe-tRNA-ligase_IIc_bsu_bact"/>
</dbReference>
<dbReference type="InterPro" id="IPR009061">
    <property type="entry name" value="DNA-bd_dom_put_sf"/>
</dbReference>